<protein>
    <recommendedName>
        <fullName evidence="4">DUF721 domain-containing protein</fullName>
    </recommendedName>
</protein>
<dbReference type="OrthoDB" id="7160947at2"/>
<organism evidence="2 3">
    <name type="scientific">Sphingomonas mucosissima</name>
    <dbReference type="NCBI Taxonomy" id="370959"/>
    <lineage>
        <taxon>Bacteria</taxon>
        <taxon>Pseudomonadati</taxon>
        <taxon>Pseudomonadota</taxon>
        <taxon>Alphaproteobacteria</taxon>
        <taxon>Sphingomonadales</taxon>
        <taxon>Sphingomonadaceae</taxon>
        <taxon>Sphingomonas</taxon>
    </lineage>
</organism>
<proteinExistence type="predicted"/>
<reference evidence="2 3" key="1">
    <citation type="submission" date="2017-03" db="EMBL/GenBank/DDBJ databases">
        <title>Genome sequence of Sphingomonas mucosissima DSM 17494.</title>
        <authorList>
            <person name="Poehlein A."/>
            <person name="Wuebbeler J.H."/>
            <person name="Steinbuechel A."/>
            <person name="Daniel R."/>
        </authorList>
    </citation>
    <scope>NUCLEOTIDE SEQUENCE [LARGE SCALE GENOMIC DNA]</scope>
    <source>
        <strain evidence="2 3">DSM 17494</strain>
    </source>
</reference>
<evidence type="ECO:0000313" key="2">
    <source>
        <dbReference type="EMBL" id="OWK29597.1"/>
    </source>
</evidence>
<evidence type="ECO:0000256" key="1">
    <source>
        <dbReference type="SAM" id="MobiDB-lite"/>
    </source>
</evidence>
<dbReference type="Pfam" id="PF05258">
    <property type="entry name" value="DciA"/>
    <property type="match status" value="1"/>
</dbReference>
<feature type="region of interest" description="Disordered" evidence="1">
    <location>
        <begin position="1"/>
        <end position="28"/>
    </location>
</feature>
<comment type="caution">
    <text evidence="2">The sequence shown here is derived from an EMBL/GenBank/DDBJ whole genome shotgun (WGS) entry which is preliminary data.</text>
</comment>
<name>A0A245ZIN3_9SPHN</name>
<sequence length="176" mass="18890">MGRQMSKRVRASQSQPEPARSNRSRPVSELLPSVGGAAFRRFGFVQSSIVTRWPEIVGEKLAAASAPESIKFPVGKKQDGTLTLMVRSAHGVMIQHVVPEVIERVNLFFGYPAVAKVAIRQGDLAPRPKPRPTPGLRPVPVELGQSLKTIEDPELKAVLEALAASVGASSGLPIVK</sequence>
<evidence type="ECO:0008006" key="4">
    <source>
        <dbReference type="Google" id="ProtNLM"/>
    </source>
</evidence>
<dbReference type="InterPro" id="IPR007922">
    <property type="entry name" value="DciA-like"/>
</dbReference>
<dbReference type="PIRSF" id="PIRSF032064">
    <property type="entry name" value="UCP032064"/>
    <property type="match status" value="1"/>
</dbReference>
<dbReference type="Proteomes" id="UP000197783">
    <property type="component" value="Unassembled WGS sequence"/>
</dbReference>
<dbReference type="EMBL" id="NBBJ01000003">
    <property type="protein sequence ID" value="OWK29597.1"/>
    <property type="molecule type" value="Genomic_DNA"/>
</dbReference>
<dbReference type="InterPro" id="IPR010593">
    <property type="entry name" value="DUF1159"/>
</dbReference>
<dbReference type="AlphaFoldDB" id="A0A245ZIN3"/>
<feature type="compositionally biased region" description="Basic residues" evidence="1">
    <location>
        <begin position="1"/>
        <end position="10"/>
    </location>
</feature>
<evidence type="ECO:0000313" key="3">
    <source>
        <dbReference type="Proteomes" id="UP000197783"/>
    </source>
</evidence>
<gene>
    <name evidence="2" type="ORF">SPMU_20170</name>
</gene>
<keyword evidence="3" id="KW-1185">Reference proteome</keyword>
<accession>A0A245ZIN3</accession>